<feature type="transmembrane region" description="Helical" evidence="1">
    <location>
        <begin position="88"/>
        <end position="107"/>
    </location>
</feature>
<evidence type="ECO:0000259" key="2">
    <source>
        <dbReference type="Pfam" id="PF04773"/>
    </source>
</evidence>
<keyword evidence="5" id="KW-1185">Reference proteome</keyword>
<name>A0ABP8CFE5_9FLAO</name>
<dbReference type="Gene3D" id="3.55.50.30">
    <property type="match status" value="1"/>
</dbReference>
<dbReference type="PANTHER" id="PTHR30273:SF2">
    <property type="entry name" value="PROTEIN FECR"/>
    <property type="match status" value="1"/>
</dbReference>
<dbReference type="Gene3D" id="2.60.120.1440">
    <property type="match status" value="1"/>
</dbReference>
<keyword evidence="1" id="KW-0472">Membrane</keyword>
<protein>
    <submittedName>
        <fullName evidence="4">DUF4974 domain-containing protein</fullName>
    </submittedName>
</protein>
<keyword evidence="1" id="KW-0812">Transmembrane</keyword>
<evidence type="ECO:0000313" key="5">
    <source>
        <dbReference type="Proteomes" id="UP001501496"/>
    </source>
</evidence>
<dbReference type="RefSeq" id="WP_344788998.1">
    <property type="nucleotide sequence ID" value="NZ_BAABCA010000006.1"/>
</dbReference>
<dbReference type="InterPro" id="IPR012373">
    <property type="entry name" value="Ferrdict_sens_TM"/>
</dbReference>
<dbReference type="InterPro" id="IPR032508">
    <property type="entry name" value="FecR_C"/>
</dbReference>
<proteinExistence type="predicted"/>
<dbReference type="Pfam" id="PF16344">
    <property type="entry name" value="FecR_C"/>
    <property type="match status" value="1"/>
</dbReference>
<evidence type="ECO:0000313" key="4">
    <source>
        <dbReference type="EMBL" id="GAA4238380.1"/>
    </source>
</evidence>
<reference evidence="5" key="1">
    <citation type="journal article" date="2019" name="Int. J. Syst. Evol. Microbiol.">
        <title>The Global Catalogue of Microorganisms (GCM) 10K type strain sequencing project: providing services to taxonomists for standard genome sequencing and annotation.</title>
        <authorList>
            <consortium name="The Broad Institute Genomics Platform"/>
            <consortium name="The Broad Institute Genome Sequencing Center for Infectious Disease"/>
            <person name="Wu L."/>
            <person name="Ma J."/>
        </authorList>
    </citation>
    <scope>NUCLEOTIDE SEQUENCE [LARGE SCALE GENOMIC DNA]</scope>
    <source>
        <strain evidence="5">JCM 17630</strain>
    </source>
</reference>
<dbReference type="EMBL" id="BAABCA010000006">
    <property type="protein sequence ID" value="GAA4238380.1"/>
    <property type="molecule type" value="Genomic_DNA"/>
</dbReference>
<comment type="caution">
    <text evidence="4">The sequence shown here is derived from an EMBL/GenBank/DDBJ whole genome shotgun (WGS) entry which is preliminary data.</text>
</comment>
<keyword evidence="1" id="KW-1133">Transmembrane helix</keyword>
<organism evidence="4 5">
    <name type="scientific">Postechiella marina</name>
    <dbReference type="NCBI Taxonomy" id="943941"/>
    <lineage>
        <taxon>Bacteria</taxon>
        <taxon>Pseudomonadati</taxon>
        <taxon>Bacteroidota</taxon>
        <taxon>Flavobacteriia</taxon>
        <taxon>Flavobacteriales</taxon>
        <taxon>Flavobacteriaceae</taxon>
        <taxon>Postechiella</taxon>
    </lineage>
</organism>
<dbReference type="InterPro" id="IPR006860">
    <property type="entry name" value="FecR"/>
</dbReference>
<feature type="domain" description="Protein FecR C-terminal" evidence="3">
    <location>
        <begin position="328"/>
        <end position="396"/>
    </location>
</feature>
<evidence type="ECO:0000256" key="1">
    <source>
        <dbReference type="SAM" id="Phobius"/>
    </source>
</evidence>
<evidence type="ECO:0000259" key="3">
    <source>
        <dbReference type="Pfam" id="PF16344"/>
    </source>
</evidence>
<dbReference type="PANTHER" id="PTHR30273">
    <property type="entry name" value="PERIPLASMIC SIGNAL SENSOR AND SIGMA FACTOR ACTIVATOR FECR-RELATED"/>
    <property type="match status" value="1"/>
</dbReference>
<sequence length="397" mass="45636">MRTIKDLIKLSKSIASSLLDKQDVNTSEVNNLFSTEDTEDILEHLLNPTKKKERESLVRHINETKNEDWAMLKSKTTYKRNKYQFKFTPYKVAVVLFICLGISYFYIEKSNYNKALQENNSVANPNKIDAIILELDNGNKQIIASNDTKNIINKNGKLVGFQNGTKINYANTKTNKKTEELVYNKLTIPYGKTFQVVLSDGSTVHLNAGSSLRYPVNFIEGKNRLVFLKGEAYFDIKKNKKQPFIVNTDDMQIKVLGTKFNVSSYPEDYNINTVLVEGSVAINSINKNFKTENTILVPGQKARWKKENGDIKVRKVNTSLHTAWIDGKIVFKHMRFKNILKKLERHYNISITNNNKKLSEESFTASFDIESIDQVLNSFNKNFKFDYTINANHIIIN</sequence>
<gene>
    <name evidence="4" type="ORF">GCM10022291_28630</name>
</gene>
<dbReference type="Pfam" id="PF04773">
    <property type="entry name" value="FecR"/>
    <property type="match status" value="1"/>
</dbReference>
<accession>A0ABP8CFE5</accession>
<feature type="domain" description="FecR protein" evidence="2">
    <location>
        <begin position="191"/>
        <end position="280"/>
    </location>
</feature>
<dbReference type="Proteomes" id="UP001501496">
    <property type="component" value="Unassembled WGS sequence"/>
</dbReference>